<feature type="transmembrane region" description="Helical" evidence="5">
    <location>
        <begin position="396"/>
        <end position="417"/>
    </location>
</feature>
<feature type="domain" description="Major facilitator superfamily (MFS) profile" evidence="6">
    <location>
        <begin position="28"/>
        <end position="456"/>
    </location>
</feature>
<dbReference type="AlphaFoldDB" id="A0A8E2E438"/>
<feature type="transmembrane region" description="Helical" evidence="5">
    <location>
        <begin position="364"/>
        <end position="384"/>
    </location>
</feature>
<feature type="transmembrane region" description="Helical" evidence="5">
    <location>
        <begin position="187"/>
        <end position="213"/>
    </location>
</feature>
<feature type="transmembrane region" description="Helical" evidence="5">
    <location>
        <begin position="299"/>
        <end position="318"/>
    </location>
</feature>
<keyword evidence="2 5" id="KW-0812">Transmembrane</keyword>
<dbReference type="PROSITE" id="PS50850">
    <property type="entry name" value="MFS"/>
    <property type="match status" value="1"/>
</dbReference>
<dbReference type="PANTHER" id="PTHR23502">
    <property type="entry name" value="MAJOR FACILITATOR SUPERFAMILY"/>
    <property type="match status" value="1"/>
</dbReference>
<accession>A0A8E2E438</accession>
<evidence type="ECO:0000256" key="3">
    <source>
        <dbReference type="ARBA" id="ARBA00022989"/>
    </source>
</evidence>
<sequence length="470" mass="51288">MKDPNLVDWEPNDKDNPRNWSMGFKVWCTFQLSMLAFAASLGSSIIASGEPDISLYTGVSSEVTVLCISLYIVGFAFGPSCWGPISEIWGRRWGMLPAMFCVGLFSIGTATSKNAAAIFVTRFFAGVVGSAPVSNVAAAIGDVWEPKVRGIAVSFYGVCVVGGPTLGPVIGAALVASPGLGWRWTEYLQAIWAFAVTFVTFFALPETYAPVLLKFKARRLRKETGNDALYHPHEHMELNFKTLVTKHLARPIRMLITEPMVSCIALYASFVYALLYLTIEVFPLVFEEIRGWKPVAGSLPFLALFVGVLFGLLVNMVGHYRYRVISEAKGGRPVPEARLPSMIIGGFLFAIGLFWFGWTANPKIFWVAPVLAAVFIGAGFYIIFQQCVNFLIDTYGLYAASAVAANTVLRSILAASFPLVAKPMFHNLGVGLAMSILGAVACIAIPVPFLFMKYGVKLRRVSKFAVAYEG</sequence>
<organism evidence="7 8">
    <name type="scientific">Lepidopterella palustris CBS 459.81</name>
    <dbReference type="NCBI Taxonomy" id="1314670"/>
    <lineage>
        <taxon>Eukaryota</taxon>
        <taxon>Fungi</taxon>
        <taxon>Dikarya</taxon>
        <taxon>Ascomycota</taxon>
        <taxon>Pezizomycotina</taxon>
        <taxon>Dothideomycetes</taxon>
        <taxon>Pleosporomycetidae</taxon>
        <taxon>Mytilinidiales</taxon>
        <taxon>Argynnaceae</taxon>
        <taxon>Lepidopterella</taxon>
    </lineage>
</organism>
<dbReference type="EMBL" id="KV745176">
    <property type="protein sequence ID" value="OCK76828.1"/>
    <property type="molecule type" value="Genomic_DNA"/>
</dbReference>
<proteinExistence type="predicted"/>
<feature type="transmembrane region" description="Helical" evidence="5">
    <location>
        <begin position="116"/>
        <end position="141"/>
    </location>
</feature>
<evidence type="ECO:0000256" key="5">
    <source>
        <dbReference type="SAM" id="Phobius"/>
    </source>
</evidence>
<feature type="transmembrane region" description="Helical" evidence="5">
    <location>
        <begin position="26"/>
        <end position="47"/>
    </location>
</feature>
<dbReference type="InterPro" id="IPR011701">
    <property type="entry name" value="MFS"/>
</dbReference>
<dbReference type="Proteomes" id="UP000250266">
    <property type="component" value="Unassembled WGS sequence"/>
</dbReference>
<name>A0A8E2E438_9PEZI</name>
<evidence type="ECO:0000313" key="7">
    <source>
        <dbReference type="EMBL" id="OCK76828.1"/>
    </source>
</evidence>
<dbReference type="Pfam" id="PF07690">
    <property type="entry name" value="MFS_1"/>
    <property type="match status" value="1"/>
</dbReference>
<dbReference type="OrthoDB" id="9986881at2759"/>
<dbReference type="GO" id="GO:0005886">
    <property type="term" value="C:plasma membrane"/>
    <property type="evidence" value="ECO:0007669"/>
    <property type="project" value="TreeGrafter"/>
</dbReference>
<dbReference type="GO" id="GO:0022857">
    <property type="term" value="F:transmembrane transporter activity"/>
    <property type="evidence" value="ECO:0007669"/>
    <property type="project" value="InterPro"/>
</dbReference>
<evidence type="ECO:0000256" key="4">
    <source>
        <dbReference type="ARBA" id="ARBA00023136"/>
    </source>
</evidence>
<dbReference type="PANTHER" id="PTHR23502:SF49">
    <property type="entry name" value="MAJOR FACILITATOR SUPERFAMILY (MFS) PROFILE DOMAIN-CONTAINING PROTEIN"/>
    <property type="match status" value="1"/>
</dbReference>
<dbReference type="CDD" id="cd17323">
    <property type="entry name" value="MFS_Tpo1_MDR_like"/>
    <property type="match status" value="1"/>
</dbReference>
<feature type="transmembrane region" description="Helical" evidence="5">
    <location>
        <begin position="153"/>
        <end position="175"/>
    </location>
</feature>
<feature type="transmembrane region" description="Helical" evidence="5">
    <location>
        <begin position="429"/>
        <end position="451"/>
    </location>
</feature>
<feature type="transmembrane region" description="Helical" evidence="5">
    <location>
        <begin position="339"/>
        <end position="358"/>
    </location>
</feature>
<protein>
    <submittedName>
        <fullName evidence="7">MFS general substrate transporter</fullName>
    </submittedName>
</protein>
<evidence type="ECO:0000259" key="6">
    <source>
        <dbReference type="PROSITE" id="PS50850"/>
    </source>
</evidence>
<gene>
    <name evidence="7" type="ORF">K432DRAFT_305533</name>
</gene>
<feature type="transmembrane region" description="Helical" evidence="5">
    <location>
        <begin position="93"/>
        <end position="110"/>
    </location>
</feature>
<feature type="transmembrane region" description="Helical" evidence="5">
    <location>
        <begin position="260"/>
        <end position="279"/>
    </location>
</feature>
<dbReference type="SUPFAM" id="SSF103473">
    <property type="entry name" value="MFS general substrate transporter"/>
    <property type="match status" value="1"/>
</dbReference>
<comment type="subcellular location">
    <subcellularLocation>
        <location evidence="1">Membrane</location>
        <topology evidence="1">Multi-pass membrane protein</topology>
    </subcellularLocation>
</comment>
<dbReference type="InterPro" id="IPR020846">
    <property type="entry name" value="MFS_dom"/>
</dbReference>
<keyword evidence="8" id="KW-1185">Reference proteome</keyword>
<dbReference type="FunFam" id="1.20.1250.20:FF:000088">
    <property type="entry name" value="MFS multidrug transporter, putative"/>
    <property type="match status" value="1"/>
</dbReference>
<keyword evidence="3 5" id="KW-1133">Transmembrane helix</keyword>
<evidence type="ECO:0000256" key="2">
    <source>
        <dbReference type="ARBA" id="ARBA00022692"/>
    </source>
</evidence>
<evidence type="ECO:0000256" key="1">
    <source>
        <dbReference type="ARBA" id="ARBA00004141"/>
    </source>
</evidence>
<keyword evidence="4 5" id="KW-0472">Membrane</keyword>
<evidence type="ECO:0000313" key="8">
    <source>
        <dbReference type="Proteomes" id="UP000250266"/>
    </source>
</evidence>
<reference evidence="7 8" key="1">
    <citation type="journal article" date="2016" name="Nat. Commun.">
        <title>Ectomycorrhizal ecology is imprinted in the genome of the dominant symbiotic fungus Cenococcum geophilum.</title>
        <authorList>
            <consortium name="DOE Joint Genome Institute"/>
            <person name="Peter M."/>
            <person name="Kohler A."/>
            <person name="Ohm R.A."/>
            <person name="Kuo A."/>
            <person name="Krutzmann J."/>
            <person name="Morin E."/>
            <person name="Arend M."/>
            <person name="Barry K.W."/>
            <person name="Binder M."/>
            <person name="Choi C."/>
            <person name="Clum A."/>
            <person name="Copeland A."/>
            <person name="Grisel N."/>
            <person name="Haridas S."/>
            <person name="Kipfer T."/>
            <person name="LaButti K."/>
            <person name="Lindquist E."/>
            <person name="Lipzen A."/>
            <person name="Maire R."/>
            <person name="Meier B."/>
            <person name="Mihaltcheva S."/>
            <person name="Molinier V."/>
            <person name="Murat C."/>
            <person name="Poggeler S."/>
            <person name="Quandt C.A."/>
            <person name="Sperisen C."/>
            <person name="Tritt A."/>
            <person name="Tisserant E."/>
            <person name="Crous P.W."/>
            <person name="Henrissat B."/>
            <person name="Nehls U."/>
            <person name="Egli S."/>
            <person name="Spatafora J.W."/>
            <person name="Grigoriev I.V."/>
            <person name="Martin F.M."/>
        </authorList>
    </citation>
    <scope>NUCLEOTIDE SEQUENCE [LARGE SCALE GENOMIC DNA]</scope>
    <source>
        <strain evidence="7 8">CBS 459.81</strain>
    </source>
</reference>
<dbReference type="Gene3D" id="1.20.1250.20">
    <property type="entry name" value="MFS general substrate transporter like domains"/>
    <property type="match status" value="1"/>
</dbReference>
<dbReference type="InterPro" id="IPR036259">
    <property type="entry name" value="MFS_trans_sf"/>
</dbReference>